<evidence type="ECO:0000256" key="2">
    <source>
        <dbReference type="SAM" id="Phobius"/>
    </source>
</evidence>
<accession>A0A1A8X3Y4</accession>
<dbReference type="Pfam" id="PF12420">
    <property type="entry name" value="DUF3671"/>
    <property type="match status" value="1"/>
</dbReference>
<sequence>MEQKTTLLFFIKISIFINWIYNITHDISSHNSAYCKKNNNISKLVIKNYRLLAKYKKDKYSNFIQLKEEAPGIAVKKEKDIYINEGRMTGKKKQQNGSSMNNLRGHKHPSKSKSYTFETKYYSNMEKKIFKELDYEDFLKNNKTVSNKTYTKLIRKKYGLRLALPLILFLLLFITLITDLLWSCGIARGLSEILNKINPADNWRINLREWLLKTPPFSWLLKSAENVRKIGDNAGNLFITIKKLKNSKKSNLGDDNMNRRNYISFYSEIINIK</sequence>
<proteinExistence type="predicted"/>
<dbReference type="Proteomes" id="UP000078597">
    <property type="component" value="Unassembled WGS sequence"/>
</dbReference>
<name>A0A1A8X3Y4_PLAMA</name>
<dbReference type="AlphaFoldDB" id="A0A1A8X3Y4"/>
<dbReference type="VEuPathDB" id="PlasmoDB:PmUG01_08010200"/>
<keyword evidence="2" id="KW-1133">Transmembrane helix</keyword>
<feature type="transmembrane region" description="Helical" evidence="2">
    <location>
        <begin position="162"/>
        <end position="182"/>
    </location>
</feature>
<feature type="region of interest" description="Disordered" evidence="1">
    <location>
        <begin position="90"/>
        <end position="112"/>
    </location>
</feature>
<evidence type="ECO:0000313" key="3">
    <source>
        <dbReference type="EMBL" id="SBS99969.1"/>
    </source>
</evidence>
<evidence type="ECO:0000256" key="1">
    <source>
        <dbReference type="SAM" id="MobiDB-lite"/>
    </source>
</evidence>
<reference evidence="4" key="1">
    <citation type="submission" date="2016-05" db="EMBL/GenBank/DDBJ databases">
        <authorList>
            <person name="Naeem Raeece"/>
        </authorList>
    </citation>
    <scope>NUCLEOTIDE SEQUENCE [LARGE SCALE GENOMIC DNA]</scope>
</reference>
<dbReference type="EMBL" id="FLQW01006112">
    <property type="protein sequence ID" value="SBS99969.1"/>
    <property type="molecule type" value="Genomic_DNA"/>
</dbReference>
<keyword evidence="2" id="KW-0812">Transmembrane</keyword>
<protein>
    <recommendedName>
        <fullName evidence="5">Fam-l protein</fullName>
    </recommendedName>
</protein>
<evidence type="ECO:0008006" key="5">
    <source>
        <dbReference type="Google" id="ProtNLM"/>
    </source>
</evidence>
<gene>
    <name evidence="3" type="ORF">PMALA_073340</name>
</gene>
<keyword evidence="2" id="KW-0472">Membrane</keyword>
<evidence type="ECO:0000313" key="4">
    <source>
        <dbReference type="Proteomes" id="UP000078597"/>
    </source>
</evidence>
<dbReference type="InterPro" id="IPR022139">
    <property type="entry name" value="Fam-L/Fam-M-like_plasmodium"/>
</dbReference>
<organism evidence="3 4">
    <name type="scientific">Plasmodium malariae</name>
    <dbReference type="NCBI Taxonomy" id="5858"/>
    <lineage>
        <taxon>Eukaryota</taxon>
        <taxon>Sar</taxon>
        <taxon>Alveolata</taxon>
        <taxon>Apicomplexa</taxon>
        <taxon>Aconoidasida</taxon>
        <taxon>Haemosporida</taxon>
        <taxon>Plasmodiidae</taxon>
        <taxon>Plasmodium</taxon>
        <taxon>Plasmodium (Plasmodium)</taxon>
    </lineage>
</organism>